<evidence type="ECO:0000256" key="1">
    <source>
        <dbReference type="SAM" id="MobiDB-lite"/>
    </source>
</evidence>
<reference evidence="2 3" key="1">
    <citation type="journal article" date="2011" name="J. Bacteriol.">
        <title>Genome sequences of Salmonella enterica serovar typhimurium, Choleraesuis, Dublin, and Gallinarum strains of well- defined virulence in food-producing animals.</title>
        <authorList>
            <person name="Richardson E.J."/>
            <person name="Limaye B."/>
            <person name="Inamdar H."/>
            <person name="Datta A."/>
            <person name="Manjari K.S."/>
            <person name="Pullinger G.D."/>
            <person name="Thomson N.R."/>
            <person name="Joshi R.R."/>
            <person name="Watson M."/>
            <person name="Stevens M.P."/>
        </authorList>
    </citation>
    <scope>NUCLEOTIDE SEQUENCE [LARGE SCALE GENOMIC DNA]</scope>
    <source>
        <strain evidence="2">A50</strain>
    </source>
</reference>
<accession>A0AAJ8WKX0</accession>
<evidence type="ECO:0000313" key="2">
    <source>
        <dbReference type="EMBL" id="EFZ06484.1"/>
    </source>
</evidence>
<organism evidence="2 3">
    <name type="scientific">Salmonella enterica subsp. enterica serovar Choleraesuis str. SCSA50</name>
    <dbReference type="NCBI Taxonomy" id="904139"/>
    <lineage>
        <taxon>Bacteria</taxon>
        <taxon>Pseudomonadati</taxon>
        <taxon>Pseudomonadota</taxon>
        <taxon>Gammaproteobacteria</taxon>
        <taxon>Enterobacterales</taxon>
        <taxon>Enterobacteriaceae</taxon>
        <taxon>Salmonella</taxon>
    </lineage>
</organism>
<evidence type="ECO:0000313" key="3">
    <source>
        <dbReference type="Proteomes" id="UP000003971"/>
    </source>
</evidence>
<proteinExistence type="predicted"/>
<sequence>MWLPPVRRQLAAPRHPAGPTPAQLMMEEFRRRKAAGRL</sequence>
<dbReference type="AlphaFoldDB" id="A0AAJ8WKX0"/>
<gene>
    <name evidence="2" type="ORF">SCA50_1999</name>
</gene>
<protein>
    <recommendedName>
        <fullName evidence="4">Replication protein</fullName>
    </recommendedName>
</protein>
<name>A0AAJ8WKX0_SALET</name>
<feature type="region of interest" description="Disordered" evidence="1">
    <location>
        <begin position="1"/>
        <end position="22"/>
    </location>
</feature>
<dbReference type="Proteomes" id="UP000003971">
    <property type="component" value="Chromosome"/>
</dbReference>
<evidence type="ECO:0008006" key="4">
    <source>
        <dbReference type="Google" id="ProtNLM"/>
    </source>
</evidence>
<dbReference type="EMBL" id="CM001062">
    <property type="protein sequence ID" value="EFZ06484.1"/>
    <property type="molecule type" value="Genomic_DNA"/>
</dbReference>